<feature type="compositionally biased region" description="Polar residues" evidence="1">
    <location>
        <begin position="451"/>
        <end position="460"/>
    </location>
</feature>
<feature type="compositionally biased region" description="Polar residues" evidence="1">
    <location>
        <begin position="522"/>
        <end position="537"/>
    </location>
</feature>
<accession>A0AAN9TWS3</accession>
<evidence type="ECO:0000256" key="1">
    <source>
        <dbReference type="SAM" id="MobiDB-lite"/>
    </source>
</evidence>
<organism evidence="2 3">
    <name type="scientific">Cytospora paraplurivora</name>
    <dbReference type="NCBI Taxonomy" id="2898453"/>
    <lineage>
        <taxon>Eukaryota</taxon>
        <taxon>Fungi</taxon>
        <taxon>Dikarya</taxon>
        <taxon>Ascomycota</taxon>
        <taxon>Pezizomycotina</taxon>
        <taxon>Sordariomycetes</taxon>
        <taxon>Sordariomycetidae</taxon>
        <taxon>Diaporthales</taxon>
        <taxon>Cytosporaceae</taxon>
        <taxon>Cytospora</taxon>
    </lineage>
</organism>
<reference evidence="2 3" key="1">
    <citation type="journal article" date="2023" name="PLoS ONE">
        <title>Cytospora paraplurivora sp. nov. isolated from orchards with fruit tree decline syndrome in Ontario, Canada.</title>
        <authorList>
            <person name="Ilyukhin E."/>
            <person name="Nguyen H.D.T."/>
            <person name="Castle A.J."/>
            <person name="Ellouze W."/>
        </authorList>
    </citation>
    <scope>NUCLEOTIDE SEQUENCE [LARGE SCALE GENOMIC DNA]</scope>
    <source>
        <strain evidence="2 3">FDS-564</strain>
    </source>
</reference>
<evidence type="ECO:0000313" key="2">
    <source>
        <dbReference type="EMBL" id="KAK7730571.1"/>
    </source>
</evidence>
<comment type="caution">
    <text evidence="2">The sequence shown here is derived from an EMBL/GenBank/DDBJ whole genome shotgun (WGS) entry which is preliminary data.</text>
</comment>
<feature type="compositionally biased region" description="Basic and acidic residues" evidence="1">
    <location>
        <begin position="499"/>
        <end position="519"/>
    </location>
</feature>
<dbReference type="EMBL" id="JAJSPL020000061">
    <property type="protein sequence ID" value="KAK7730571.1"/>
    <property type="molecule type" value="Genomic_DNA"/>
</dbReference>
<dbReference type="AlphaFoldDB" id="A0AAN9TWS3"/>
<feature type="compositionally biased region" description="Polar residues" evidence="1">
    <location>
        <begin position="228"/>
        <end position="242"/>
    </location>
</feature>
<sequence length="1026" mass="112134">MAQTMFSELSNINSKPTSPAAKAETHSDSVLLRGVSEFQSKASTPAPETATNPRYVLFSEAADIDSRASVALPDQNEDDPSPPHAVTSGAFIRQTEDYRQSSEEYSGQPQDRRRKGILELVSNNTTSPQPHQRKQRLASDMRGASVFDIDMTGKNVDTFTSRKPPAKPKVAPERNTYEQGDDDHGSNLFSPSAVPLSRGNSPGATKTKRKTATKRKPKRNMEEKPPTKQLSEQASERQSQPTRAKAKPRRIVPVQKPLDLSSGGESSKGGARTVASDLQEEEQKPIGPSMPRQASFKPLKSPINPHLAATQDLVQSSYDASDSPEEQENMGEEDFEPTSTFSPPKVRVAHPKTRAAAQSVEGKAASDNCSNPKGGDTKPQRRAGVGKPATDDTAVEAELKRVPKQSTEAATAAKTPAGETNDGSRTQLKKELGSAIAAPSQTNKTNRAKQPANSRVSGSKRQPKKNALISKPAQAQINRAELGYSSQADHPTAKFPRHPNTDKLGLDVVDGRSRSKRIGDASISQARNVEASTTDQANIDKESRKQGPIKSHPTRPHDPVPDPNDSRGNVQGHSVNHRAPGADADDEYGESTWEDQTGVSTTFVNLTSDGQEATAPDERAFGYTDGRDIKHMEGHSVGAAGSIALAGNKNRSTVIEHNIPVVRQVNRSPLKSHPVPTHSHMQYATSFNPLKRSFPMDNGASRRTDANDQSGRSIQSYTRSVFPANLTPRPTDTVVTPINHEPVAKKRRFEVVDTAANSQNDNLVSGSAVPCMLSNDGGDDVFGPQEQGGLAKRTAFVRRCISNQPGDNDPVRARAETTVQGQPADHITAPGQYQQRARVLQKPDYVAQKILAAINTPAAAEGPVCQSSNETLDMEQAPDRNCGVPEQPRFPHVPIVDDRKEAWKTATEPYGEGLGEMMHKVVNVILRSLKTREDSIGDIVDDYGREGRRIVDRMSAKHEKERTQLLHYHEQYRLNYIHACKESRRRTRETLNGLRSVDLNQVVGEVDKDPVIDRLKELQRSLQKRI</sequence>
<evidence type="ECO:0000313" key="3">
    <source>
        <dbReference type="Proteomes" id="UP001320245"/>
    </source>
</evidence>
<feature type="compositionally biased region" description="Polar residues" evidence="1">
    <location>
        <begin position="1"/>
        <end position="17"/>
    </location>
</feature>
<protein>
    <submittedName>
        <fullName evidence="2">Uncharacterized protein</fullName>
    </submittedName>
</protein>
<feature type="region of interest" description="Disordered" evidence="1">
    <location>
        <begin position="695"/>
        <end position="714"/>
    </location>
</feature>
<feature type="region of interest" description="Disordered" evidence="1">
    <location>
        <begin position="1"/>
        <end position="591"/>
    </location>
</feature>
<feature type="compositionally biased region" description="Acidic residues" evidence="1">
    <location>
        <begin position="322"/>
        <end position="336"/>
    </location>
</feature>
<gene>
    <name evidence="2" type="ORF">SLS53_008961</name>
</gene>
<name>A0AAN9TWS3_9PEZI</name>
<feature type="compositionally biased region" description="Basic residues" evidence="1">
    <location>
        <begin position="206"/>
        <end position="218"/>
    </location>
</feature>
<dbReference type="Proteomes" id="UP001320245">
    <property type="component" value="Unassembled WGS sequence"/>
</dbReference>
<feature type="compositionally biased region" description="Polar residues" evidence="1">
    <location>
        <begin position="121"/>
        <end position="130"/>
    </location>
</feature>
<keyword evidence="3" id="KW-1185">Reference proteome</keyword>
<proteinExistence type="predicted"/>